<keyword evidence="2" id="KW-1185">Reference proteome</keyword>
<evidence type="ECO:0000313" key="2">
    <source>
        <dbReference type="Proteomes" id="UP001157126"/>
    </source>
</evidence>
<gene>
    <name evidence="1" type="ORF">GCM10025883_37700</name>
</gene>
<dbReference type="InterPro" id="IPR008792">
    <property type="entry name" value="PQQD"/>
</dbReference>
<dbReference type="NCBIfam" id="NF033530">
    <property type="entry name" value="lasso_PqqD_Strm"/>
    <property type="match status" value="1"/>
</dbReference>
<name>A0ABQ6IUX4_9MICO</name>
<dbReference type="Proteomes" id="UP001157126">
    <property type="component" value="Unassembled WGS sequence"/>
</dbReference>
<dbReference type="InterPro" id="IPR041881">
    <property type="entry name" value="PqqD_sf"/>
</dbReference>
<evidence type="ECO:0000313" key="1">
    <source>
        <dbReference type="EMBL" id="GMA41725.1"/>
    </source>
</evidence>
<protein>
    <recommendedName>
        <fullName evidence="3">Coenzyme PQQ synthesis protein D (PqqD)</fullName>
    </recommendedName>
</protein>
<sequence>MLFRKTPRRHEYTTVPTEYGHVMLDESRGQYWHLNDSALTVTRSLRDGGSRDDAADALVASYGIERGVARRDVDAACETLQKVGLL</sequence>
<dbReference type="RefSeq" id="WP_284305248.1">
    <property type="nucleotide sequence ID" value="NZ_BSUO01000001.1"/>
</dbReference>
<evidence type="ECO:0008006" key="3">
    <source>
        <dbReference type="Google" id="ProtNLM"/>
    </source>
</evidence>
<dbReference type="EMBL" id="BSUO01000001">
    <property type="protein sequence ID" value="GMA41725.1"/>
    <property type="molecule type" value="Genomic_DNA"/>
</dbReference>
<organism evidence="1 2">
    <name type="scientific">Mobilicoccus caccae</name>
    <dbReference type="NCBI Taxonomy" id="1859295"/>
    <lineage>
        <taxon>Bacteria</taxon>
        <taxon>Bacillati</taxon>
        <taxon>Actinomycetota</taxon>
        <taxon>Actinomycetes</taxon>
        <taxon>Micrococcales</taxon>
        <taxon>Dermatophilaceae</taxon>
        <taxon>Mobilicoccus</taxon>
    </lineage>
</organism>
<accession>A0ABQ6IUX4</accession>
<proteinExistence type="predicted"/>
<reference evidence="2" key="1">
    <citation type="journal article" date="2019" name="Int. J. Syst. Evol. Microbiol.">
        <title>The Global Catalogue of Microorganisms (GCM) 10K type strain sequencing project: providing services to taxonomists for standard genome sequencing and annotation.</title>
        <authorList>
            <consortium name="The Broad Institute Genomics Platform"/>
            <consortium name="The Broad Institute Genome Sequencing Center for Infectious Disease"/>
            <person name="Wu L."/>
            <person name="Ma J."/>
        </authorList>
    </citation>
    <scope>NUCLEOTIDE SEQUENCE [LARGE SCALE GENOMIC DNA]</scope>
    <source>
        <strain evidence="2">NBRC 113072</strain>
    </source>
</reference>
<comment type="caution">
    <text evidence="1">The sequence shown here is derived from an EMBL/GenBank/DDBJ whole genome shotgun (WGS) entry which is preliminary data.</text>
</comment>
<dbReference type="Gene3D" id="1.10.10.1150">
    <property type="entry name" value="Coenzyme PQQ synthesis protein D (PqqD)"/>
    <property type="match status" value="1"/>
</dbReference>
<dbReference type="Pfam" id="PF05402">
    <property type="entry name" value="PqqD"/>
    <property type="match status" value="1"/>
</dbReference>